<evidence type="ECO:0000313" key="2">
    <source>
        <dbReference type="EnsemblMetazoa" id="CJA37727.1"/>
    </source>
</evidence>
<proteinExistence type="predicted"/>
<keyword evidence="3" id="KW-1185">Reference proteome</keyword>
<evidence type="ECO:0000256" key="1">
    <source>
        <dbReference type="SAM" id="SignalP"/>
    </source>
</evidence>
<feature type="signal peptide" evidence="1">
    <location>
        <begin position="1"/>
        <end position="19"/>
    </location>
</feature>
<dbReference type="Proteomes" id="UP000005237">
    <property type="component" value="Unassembled WGS sequence"/>
</dbReference>
<accession>A0A8R1EM49</accession>
<dbReference type="AlphaFoldDB" id="A0A8R1EM49"/>
<evidence type="ECO:0000313" key="3">
    <source>
        <dbReference type="Proteomes" id="UP000005237"/>
    </source>
</evidence>
<sequence>MYLFLLLLLLLILCSSSTAKLSFFQAMFLGHQSYIELRAQIPLNFLKILTPVGHLLIYSKNGHKLEQIARFHVAQV</sequence>
<keyword evidence="1" id="KW-0732">Signal</keyword>
<reference evidence="2" key="2">
    <citation type="submission" date="2022-06" db="UniProtKB">
        <authorList>
            <consortium name="EnsemblMetazoa"/>
        </authorList>
    </citation>
    <scope>IDENTIFICATION</scope>
    <source>
        <strain evidence="2">DF5081</strain>
    </source>
</reference>
<name>A0A8R1EM49_CAEJA</name>
<organism evidence="2 3">
    <name type="scientific">Caenorhabditis japonica</name>
    <dbReference type="NCBI Taxonomy" id="281687"/>
    <lineage>
        <taxon>Eukaryota</taxon>
        <taxon>Metazoa</taxon>
        <taxon>Ecdysozoa</taxon>
        <taxon>Nematoda</taxon>
        <taxon>Chromadorea</taxon>
        <taxon>Rhabditida</taxon>
        <taxon>Rhabditina</taxon>
        <taxon>Rhabditomorpha</taxon>
        <taxon>Rhabditoidea</taxon>
        <taxon>Rhabditidae</taxon>
        <taxon>Peloderinae</taxon>
        <taxon>Caenorhabditis</taxon>
    </lineage>
</organism>
<feature type="chain" id="PRO_5035919282" description="Secreted protein" evidence="1">
    <location>
        <begin position="20"/>
        <end position="76"/>
    </location>
</feature>
<reference evidence="3" key="1">
    <citation type="submission" date="2010-08" db="EMBL/GenBank/DDBJ databases">
        <authorList>
            <consortium name="Caenorhabditis japonica Sequencing Consortium"/>
            <person name="Wilson R.K."/>
        </authorList>
    </citation>
    <scope>NUCLEOTIDE SEQUENCE [LARGE SCALE GENOMIC DNA]</scope>
    <source>
        <strain evidence="3">DF5081</strain>
    </source>
</reference>
<dbReference type="EnsemblMetazoa" id="CJA37727.1">
    <property type="protein sequence ID" value="CJA37727.1"/>
    <property type="gene ID" value="WBGene00213574"/>
</dbReference>
<protein>
    <recommendedName>
        <fullName evidence="4">Secreted protein</fullName>
    </recommendedName>
</protein>
<evidence type="ECO:0008006" key="4">
    <source>
        <dbReference type="Google" id="ProtNLM"/>
    </source>
</evidence>